<keyword evidence="4" id="KW-1185">Reference proteome</keyword>
<dbReference type="SUPFAM" id="SSF54495">
    <property type="entry name" value="UBC-like"/>
    <property type="match status" value="1"/>
</dbReference>
<dbReference type="CDD" id="cd23807">
    <property type="entry name" value="UEV_UBE2V"/>
    <property type="match status" value="1"/>
</dbReference>
<evidence type="ECO:0000313" key="4">
    <source>
        <dbReference type="Proteomes" id="UP000649328"/>
    </source>
</evidence>
<feature type="domain" description="UBC core" evidence="2">
    <location>
        <begin position="5"/>
        <end position="137"/>
    </location>
</feature>
<dbReference type="Gene3D" id="3.10.110.10">
    <property type="entry name" value="Ubiquitin Conjugating Enzyme"/>
    <property type="match status" value="1"/>
</dbReference>
<dbReference type="PANTHER" id="PTHR24068">
    <property type="entry name" value="UBIQUITIN-CONJUGATING ENZYME E2"/>
    <property type="match status" value="1"/>
</dbReference>
<dbReference type="GO" id="GO:0006301">
    <property type="term" value="P:DNA damage tolerance"/>
    <property type="evidence" value="ECO:0007669"/>
    <property type="project" value="UniProtKB-ARBA"/>
</dbReference>
<sequence>MSKVPRNFKLLEELEKGEKGLGAQSISYGLSNQDDITMTNWNGTILGPPHSTHENRIYSLSIVCGKDYPEKPPTVTFVSKINLPCVDSQGNVVVSEFDTLKNWKRSNTMEIVLLELRKTMASASNKKLPQPPEGSCY</sequence>
<dbReference type="AlphaFoldDB" id="A0A8H7LE52"/>
<dbReference type="Proteomes" id="UP000649328">
    <property type="component" value="Unassembled WGS sequence"/>
</dbReference>
<name>A0A8H7LE52_9ASCO</name>
<proteinExistence type="predicted"/>
<evidence type="ECO:0000256" key="1">
    <source>
        <dbReference type="ARBA" id="ARBA00022786"/>
    </source>
</evidence>
<dbReference type="OrthoDB" id="6508832at2759"/>
<dbReference type="Pfam" id="PF00179">
    <property type="entry name" value="UQ_con"/>
    <property type="match status" value="1"/>
</dbReference>
<dbReference type="InterPro" id="IPR000608">
    <property type="entry name" value="UBC"/>
</dbReference>
<organism evidence="3 4">
    <name type="scientific">Metschnikowia pulcherrima</name>
    <dbReference type="NCBI Taxonomy" id="27326"/>
    <lineage>
        <taxon>Eukaryota</taxon>
        <taxon>Fungi</taxon>
        <taxon>Dikarya</taxon>
        <taxon>Ascomycota</taxon>
        <taxon>Saccharomycotina</taxon>
        <taxon>Pichiomycetes</taxon>
        <taxon>Metschnikowiaceae</taxon>
        <taxon>Metschnikowia</taxon>
    </lineage>
</organism>
<protein>
    <recommendedName>
        <fullName evidence="2">UBC core domain-containing protein</fullName>
    </recommendedName>
</protein>
<dbReference type="SMART" id="SM00212">
    <property type="entry name" value="UBCc"/>
    <property type="match status" value="1"/>
</dbReference>
<reference evidence="3" key="1">
    <citation type="submission" date="2020-10" db="EMBL/GenBank/DDBJ databases">
        <title>The Whole-Genome Sequence of Metschnikowia persimmonesis, a Novel Endophytic Yeast Species Isolated from Medicinal Plant Diospyros kaki Thumb.</title>
        <authorList>
            <person name="Rahmat E."/>
            <person name="Kang Y."/>
        </authorList>
    </citation>
    <scope>NUCLEOTIDE SEQUENCE</scope>
    <source>
        <strain evidence="3">KIOM G15050</strain>
    </source>
</reference>
<gene>
    <name evidence="3" type="ORF">HF325_001946</name>
</gene>
<evidence type="ECO:0000313" key="3">
    <source>
        <dbReference type="EMBL" id="KAF8004498.1"/>
    </source>
</evidence>
<dbReference type="FunFam" id="3.10.110.10:FF:000026">
    <property type="entry name" value="Ubiquitin-conjugating enzyme E2 variant"/>
    <property type="match status" value="1"/>
</dbReference>
<evidence type="ECO:0000259" key="2">
    <source>
        <dbReference type="PROSITE" id="PS50127"/>
    </source>
</evidence>
<dbReference type="InterPro" id="IPR016135">
    <property type="entry name" value="UBQ-conjugating_enzyme/RWD"/>
</dbReference>
<accession>A0A8H7LE52</accession>
<dbReference type="PROSITE" id="PS50127">
    <property type="entry name" value="UBC_2"/>
    <property type="match status" value="1"/>
</dbReference>
<dbReference type="EMBL" id="JACBPP010000002">
    <property type="protein sequence ID" value="KAF8004498.1"/>
    <property type="molecule type" value="Genomic_DNA"/>
</dbReference>
<comment type="caution">
    <text evidence="3">The sequence shown here is derived from an EMBL/GenBank/DDBJ whole genome shotgun (WGS) entry which is preliminary data.</text>
</comment>
<keyword evidence="1" id="KW-0833">Ubl conjugation pathway</keyword>